<organism evidence="1 2">
    <name type="scientific">Candidatus Magnetobacterium casense</name>
    <dbReference type="NCBI Taxonomy" id="1455061"/>
    <lineage>
        <taxon>Bacteria</taxon>
        <taxon>Pseudomonadati</taxon>
        <taxon>Nitrospirota</taxon>
        <taxon>Thermodesulfovibrionia</taxon>
        <taxon>Thermodesulfovibrionales</taxon>
        <taxon>Candidatus Magnetobacteriaceae</taxon>
        <taxon>Candidatus Magnetobacterium</taxon>
    </lineage>
</organism>
<keyword evidence="2" id="KW-1185">Reference proteome</keyword>
<dbReference type="EMBL" id="JABXWD010000242">
    <property type="protein sequence ID" value="MBV6342358.1"/>
    <property type="molecule type" value="Genomic_DNA"/>
</dbReference>
<dbReference type="RefSeq" id="WP_218252977.1">
    <property type="nucleotide sequence ID" value="NZ_JABXWD010000242.1"/>
</dbReference>
<comment type="caution">
    <text evidence="1">The sequence shown here is derived from an EMBL/GenBank/DDBJ whole genome shotgun (WGS) entry which is preliminary data.</text>
</comment>
<accession>A0ABS6S0I0</accession>
<reference evidence="1 2" key="1">
    <citation type="journal article" date="2020" name="J Geophys Res Biogeosci">
        <title>Magnetotaxis as an Adaptation to Enable Bacterial Shuttling of Microbial Sulfur and Sulfur Cycling Across Aquatic Oxic#Anoxic Interfaces.</title>
        <authorList>
            <person name="Li J."/>
            <person name="Liu P."/>
            <person name="Wang J."/>
            <person name="Roberts A.P."/>
            <person name="Pan Y."/>
        </authorList>
    </citation>
    <scope>NUCLEOTIDE SEQUENCE [LARGE SCALE GENOMIC DNA]</scope>
    <source>
        <strain evidence="1 2">MYR-1_YQ</strain>
    </source>
</reference>
<gene>
    <name evidence="1" type="ORF">HWQ67_12255</name>
</gene>
<protein>
    <submittedName>
        <fullName evidence="1">Uncharacterized protein</fullName>
    </submittedName>
</protein>
<evidence type="ECO:0000313" key="1">
    <source>
        <dbReference type="EMBL" id="MBV6342358.1"/>
    </source>
</evidence>
<evidence type="ECO:0000313" key="2">
    <source>
        <dbReference type="Proteomes" id="UP001196980"/>
    </source>
</evidence>
<dbReference type="Proteomes" id="UP001196980">
    <property type="component" value="Unassembled WGS sequence"/>
</dbReference>
<proteinExistence type="predicted"/>
<sequence length="61" mass="7460">MYYNLRTSSPDEERINVPGTYNDKNWTYRMKDTVSYLTDYNEYNIYIKGLVDERRNRPLVD</sequence>
<name>A0ABS6S0I0_9BACT</name>